<reference evidence="1" key="1">
    <citation type="journal article" date="2020" name="Stud. Mycol.">
        <title>101 Dothideomycetes genomes: a test case for predicting lifestyles and emergence of pathogens.</title>
        <authorList>
            <person name="Haridas S."/>
            <person name="Albert R."/>
            <person name="Binder M."/>
            <person name="Bloem J."/>
            <person name="Labutti K."/>
            <person name="Salamov A."/>
            <person name="Andreopoulos B."/>
            <person name="Baker S."/>
            <person name="Barry K."/>
            <person name="Bills G."/>
            <person name="Bluhm B."/>
            <person name="Cannon C."/>
            <person name="Castanera R."/>
            <person name="Culley D."/>
            <person name="Daum C."/>
            <person name="Ezra D."/>
            <person name="Gonzalez J."/>
            <person name="Henrissat B."/>
            <person name="Kuo A."/>
            <person name="Liang C."/>
            <person name="Lipzen A."/>
            <person name="Lutzoni F."/>
            <person name="Magnuson J."/>
            <person name="Mondo S."/>
            <person name="Nolan M."/>
            <person name="Ohm R."/>
            <person name="Pangilinan J."/>
            <person name="Park H.-J."/>
            <person name="Ramirez L."/>
            <person name="Alfaro M."/>
            <person name="Sun H."/>
            <person name="Tritt A."/>
            <person name="Yoshinaga Y."/>
            <person name="Zwiers L.-H."/>
            <person name="Turgeon B."/>
            <person name="Goodwin S."/>
            <person name="Spatafora J."/>
            <person name="Crous P."/>
            <person name="Grigoriev I."/>
        </authorList>
    </citation>
    <scope>NUCLEOTIDE SEQUENCE</scope>
    <source>
        <strain evidence="1">CBS 473.64</strain>
    </source>
</reference>
<keyword evidence="2" id="KW-1185">Reference proteome</keyword>
<feature type="non-terminal residue" evidence="1">
    <location>
        <position position="1"/>
    </location>
</feature>
<dbReference type="AlphaFoldDB" id="A0A6A6RJ73"/>
<accession>A0A6A6RJ73</accession>
<dbReference type="Proteomes" id="UP000799753">
    <property type="component" value="Unassembled WGS sequence"/>
</dbReference>
<evidence type="ECO:0000313" key="2">
    <source>
        <dbReference type="Proteomes" id="UP000799753"/>
    </source>
</evidence>
<dbReference type="PANTHER" id="PTHR33205">
    <property type="entry name" value="TRANSMEMBRANE PROTEIN"/>
    <property type="match status" value="1"/>
</dbReference>
<dbReference type="PANTHER" id="PTHR33205:SF1">
    <property type="entry name" value="TRANSMEMBRANE PROTEIN"/>
    <property type="match status" value="1"/>
</dbReference>
<protein>
    <submittedName>
        <fullName evidence="1">Uncharacterized protein</fullName>
    </submittedName>
</protein>
<proteinExistence type="predicted"/>
<evidence type="ECO:0000313" key="1">
    <source>
        <dbReference type="EMBL" id="KAF2634014.1"/>
    </source>
</evidence>
<dbReference type="AntiFam" id="ANF00034">
    <property type="entry name" value="Antisense to 5.8S rRNA"/>
</dbReference>
<dbReference type="EMBL" id="MU006987">
    <property type="protein sequence ID" value="KAF2634014.1"/>
    <property type="molecule type" value="Genomic_DNA"/>
</dbReference>
<sequence length="71" mass="8080">KFDNSQNSTIHTTFRISLRSSSTPEPRDPLLKVVIDWFVIRYLILRCKGLGSSSQRTRCTKGTTSTHRQGV</sequence>
<name>A0A6A6RJ73_9PLEO</name>
<organism evidence="1 2">
    <name type="scientific">Massarina eburnea CBS 473.64</name>
    <dbReference type="NCBI Taxonomy" id="1395130"/>
    <lineage>
        <taxon>Eukaryota</taxon>
        <taxon>Fungi</taxon>
        <taxon>Dikarya</taxon>
        <taxon>Ascomycota</taxon>
        <taxon>Pezizomycotina</taxon>
        <taxon>Dothideomycetes</taxon>
        <taxon>Pleosporomycetidae</taxon>
        <taxon>Pleosporales</taxon>
        <taxon>Massarineae</taxon>
        <taxon>Massarinaceae</taxon>
        <taxon>Massarina</taxon>
    </lineage>
</organism>
<dbReference type="OrthoDB" id="2437458at2759"/>
<gene>
    <name evidence="1" type="ORF">P280DRAFT_533104</name>
</gene>